<evidence type="ECO:0000313" key="3">
    <source>
        <dbReference type="Proteomes" id="UP000008022"/>
    </source>
</evidence>
<evidence type="ECO:0000256" key="1">
    <source>
        <dbReference type="SAM" id="MobiDB-lite"/>
    </source>
</evidence>
<reference evidence="2" key="2">
    <citation type="submission" date="2015-06" db="UniProtKB">
        <authorList>
            <consortium name="EnsemblPlants"/>
        </authorList>
    </citation>
    <scope>IDENTIFICATION</scope>
</reference>
<proteinExistence type="predicted"/>
<feature type="compositionally biased region" description="Basic residues" evidence="1">
    <location>
        <begin position="63"/>
        <end position="78"/>
    </location>
</feature>
<organism evidence="2 3">
    <name type="scientific">Oryza rufipogon</name>
    <name type="common">Brownbeard rice</name>
    <name type="synonym">Asian wild rice</name>
    <dbReference type="NCBI Taxonomy" id="4529"/>
    <lineage>
        <taxon>Eukaryota</taxon>
        <taxon>Viridiplantae</taxon>
        <taxon>Streptophyta</taxon>
        <taxon>Embryophyta</taxon>
        <taxon>Tracheophyta</taxon>
        <taxon>Spermatophyta</taxon>
        <taxon>Magnoliopsida</taxon>
        <taxon>Liliopsida</taxon>
        <taxon>Poales</taxon>
        <taxon>Poaceae</taxon>
        <taxon>BOP clade</taxon>
        <taxon>Oryzoideae</taxon>
        <taxon>Oryzeae</taxon>
        <taxon>Oryzinae</taxon>
        <taxon>Oryza</taxon>
    </lineage>
</organism>
<accession>A0A0E0R5G2</accession>
<protein>
    <submittedName>
        <fullName evidence="2">Uncharacterized protein</fullName>
    </submittedName>
</protein>
<dbReference type="EnsemblPlants" id="ORUFI11G06130.1">
    <property type="protein sequence ID" value="ORUFI11G06130.1"/>
    <property type="gene ID" value="ORUFI11G06130"/>
</dbReference>
<reference evidence="3" key="1">
    <citation type="submission" date="2013-06" db="EMBL/GenBank/DDBJ databases">
        <authorList>
            <person name="Zhao Q."/>
        </authorList>
    </citation>
    <scope>NUCLEOTIDE SEQUENCE</scope>
    <source>
        <strain evidence="3">cv. W1943</strain>
    </source>
</reference>
<keyword evidence="3" id="KW-1185">Reference proteome</keyword>
<name>A0A0E0R5G2_ORYRU</name>
<feature type="region of interest" description="Disordered" evidence="1">
    <location>
        <begin position="54"/>
        <end position="78"/>
    </location>
</feature>
<feature type="region of interest" description="Disordered" evidence="1">
    <location>
        <begin position="1"/>
        <end position="21"/>
    </location>
</feature>
<sequence length="78" mass="8551">MEDASMGSAEPVEDASIGSATTIAPTELSAIFIKKRGQRRAATQHPHQLAGAFFGEEGGQQQHHQRAVQRRRAHENFI</sequence>
<dbReference type="AlphaFoldDB" id="A0A0E0R5G2"/>
<dbReference type="Proteomes" id="UP000008022">
    <property type="component" value="Unassembled WGS sequence"/>
</dbReference>
<evidence type="ECO:0000313" key="2">
    <source>
        <dbReference type="EnsemblPlants" id="ORUFI11G06130.1"/>
    </source>
</evidence>
<dbReference type="Gramene" id="ORUFI11G06130.1">
    <property type="protein sequence ID" value="ORUFI11G06130.1"/>
    <property type="gene ID" value="ORUFI11G06130"/>
</dbReference>
<dbReference type="HOGENOM" id="CLU_2626281_0_0_1"/>